<gene>
    <name evidence="1" type="ORF">NLG97_g7390</name>
</gene>
<keyword evidence="2" id="KW-1185">Reference proteome</keyword>
<comment type="caution">
    <text evidence="1">The sequence shown here is derived from an EMBL/GenBank/DDBJ whole genome shotgun (WGS) entry which is preliminary data.</text>
</comment>
<dbReference type="EMBL" id="JANAKD010001123">
    <property type="protein sequence ID" value="KAJ3483101.1"/>
    <property type="molecule type" value="Genomic_DNA"/>
</dbReference>
<sequence length="335" mass="37133">MVKFRPLIWLLSSLAVATALNDAYSSEDLALYSAYKFDPPLTPSSFYISTHKPEKANDKNTPAEDAFENKAAAAGLTGICTFDEFVRHIMTKRMLNSWPFTDNGRTLRPSFDDVIDMFYNRYFAGQPSGKPFNLQYQLGKLLPKRTPAKRTTGRLDIALTGLANYVQTARGNFQGKSPAVQAAATQWLSDFKTYTRIGKQWRLSDISPHYLKFVRKVLVSKGVSNGNFLKLGSAVPILDPDGNPIPSGKQERVPVTYLEPDWKTTYDSIEKSGITVDELFKDGVRSGVAEFGVLQPGQTPTADEQEAIIHHSIINAQTNTENLMDTALHACRAGS</sequence>
<accession>A0ACC1QNM5</accession>
<reference evidence="1" key="1">
    <citation type="submission" date="2022-07" db="EMBL/GenBank/DDBJ databases">
        <title>Genome Sequence of Lecanicillium saksenae.</title>
        <authorList>
            <person name="Buettner E."/>
        </authorList>
    </citation>
    <scope>NUCLEOTIDE SEQUENCE</scope>
    <source>
        <strain evidence="1">VT-O1</strain>
    </source>
</reference>
<protein>
    <submittedName>
        <fullName evidence="1">Uncharacterized protein</fullName>
    </submittedName>
</protein>
<evidence type="ECO:0000313" key="1">
    <source>
        <dbReference type="EMBL" id="KAJ3483101.1"/>
    </source>
</evidence>
<proteinExistence type="predicted"/>
<organism evidence="1 2">
    <name type="scientific">Lecanicillium saksenae</name>
    <dbReference type="NCBI Taxonomy" id="468837"/>
    <lineage>
        <taxon>Eukaryota</taxon>
        <taxon>Fungi</taxon>
        <taxon>Dikarya</taxon>
        <taxon>Ascomycota</taxon>
        <taxon>Pezizomycotina</taxon>
        <taxon>Sordariomycetes</taxon>
        <taxon>Hypocreomycetidae</taxon>
        <taxon>Hypocreales</taxon>
        <taxon>Cordycipitaceae</taxon>
        <taxon>Lecanicillium</taxon>
    </lineage>
</organism>
<evidence type="ECO:0000313" key="2">
    <source>
        <dbReference type="Proteomes" id="UP001148737"/>
    </source>
</evidence>
<dbReference type="Proteomes" id="UP001148737">
    <property type="component" value="Unassembled WGS sequence"/>
</dbReference>
<name>A0ACC1QNM5_9HYPO</name>